<evidence type="ECO:0000256" key="4">
    <source>
        <dbReference type="ARBA" id="ARBA00022833"/>
    </source>
</evidence>
<gene>
    <name evidence="6" type="ORF">LCGC14_2301690</name>
</gene>
<comment type="caution">
    <text evidence="6">The sequence shown here is derived from an EMBL/GenBank/DDBJ whole genome shotgun (WGS) entry which is preliminary data.</text>
</comment>
<comment type="cofactor">
    <cofactor evidence="1">
        <name>Zn(2+)</name>
        <dbReference type="ChEBI" id="CHEBI:29105"/>
    </cofactor>
</comment>
<dbReference type="InterPro" id="IPR001279">
    <property type="entry name" value="Metallo-B-lactamas"/>
</dbReference>
<keyword evidence="2" id="KW-0479">Metal-binding</keyword>
<evidence type="ECO:0000313" key="6">
    <source>
        <dbReference type="EMBL" id="KKL50818.1"/>
    </source>
</evidence>
<dbReference type="PANTHER" id="PTHR46233">
    <property type="entry name" value="HYDROXYACYLGLUTATHIONE HYDROLASE GLOC"/>
    <property type="match status" value="1"/>
</dbReference>
<dbReference type="GO" id="GO:0046872">
    <property type="term" value="F:metal ion binding"/>
    <property type="evidence" value="ECO:0007669"/>
    <property type="project" value="UniProtKB-KW"/>
</dbReference>
<dbReference type="PANTHER" id="PTHR46233:SF3">
    <property type="entry name" value="HYDROXYACYLGLUTATHIONE HYDROLASE GLOC"/>
    <property type="match status" value="1"/>
</dbReference>
<evidence type="ECO:0000256" key="3">
    <source>
        <dbReference type="ARBA" id="ARBA00022801"/>
    </source>
</evidence>
<evidence type="ECO:0000259" key="5">
    <source>
        <dbReference type="SMART" id="SM00849"/>
    </source>
</evidence>
<dbReference type="InterPro" id="IPR036866">
    <property type="entry name" value="RibonucZ/Hydroxyglut_hydro"/>
</dbReference>
<name>A0A0F9CNC3_9ZZZZ</name>
<feature type="domain" description="Metallo-beta-lactamase" evidence="5">
    <location>
        <begin position="12"/>
        <end position="186"/>
    </location>
</feature>
<evidence type="ECO:0000256" key="1">
    <source>
        <dbReference type="ARBA" id="ARBA00001947"/>
    </source>
</evidence>
<accession>A0A0F9CNC3</accession>
<dbReference type="Pfam" id="PF00753">
    <property type="entry name" value="Lactamase_B"/>
    <property type="match status" value="1"/>
</dbReference>
<sequence>MKIITLPVGQLESNCYIIADEDSGSAIVVDPGDEPDRILEELEGLTVVTIVLTHAHFDHAGAVGEIKEATGAKVVIHELEQGHYASIRDQGAMWGFKIPDLPAPDSFVSDGDELVLADFAFTVIHTPGHTPGGICLYLPELVITGDTLFAGSVGRTDFPGGSIAQLKDSFKRLMSLPGETQVLPGHGPASTIGREKSMNMFSAEFLS</sequence>
<dbReference type="Gene3D" id="3.60.15.10">
    <property type="entry name" value="Ribonuclease Z/Hydroxyacylglutathione hydrolase-like"/>
    <property type="match status" value="1"/>
</dbReference>
<keyword evidence="4" id="KW-0862">Zinc</keyword>
<dbReference type="GO" id="GO:0016787">
    <property type="term" value="F:hydrolase activity"/>
    <property type="evidence" value="ECO:0007669"/>
    <property type="project" value="UniProtKB-KW"/>
</dbReference>
<dbReference type="SMART" id="SM00849">
    <property type="entry name" value="Lactamase_B"/>
    <property type="match status" value="1"/>
</dbReference>
<organism evidence="6">
    <name type="scientific">marine sediment metagenome</name>
    <dbReference type="NCBI Taxonomy" id="412755"/>
    <lineage>
        <taxon>unclassified sequences</taxon>
        <taxon>metagenomes</taxon>
        <taxon>ecological metagenomes</taxon>
    </lineage>
</organism>
<proteinExistence type="predicted"/>
<dbReference type="InterPro" id="IPR051453">
    <property type="entry name" value="MBL_Glyoxalase_II"/>
</dbReference>
<reference evidence="6" key="1">
    <citation type="journal article" date="2015" name="Nature">
        <title>Complex archaea that bridge the gap between prokaryotes and eukaryotes.</title>
        <authorList>
            <person name="Spang A."/>
            <person name="Saw J.H."/>
            <person name="Jorgensen S.L."/>
            <person name="Zaremba-Niedzwiedzka K."/>
            <person name="Martijn J."/>
            <person name="Lind A.E."/>
            <person name="van Eijk R."/>
            <person name="Schleper C."/>
            <person name="Guy L."/>
            <person name="Ettema T.J."/>
        </authorList>
    </citation>
    <scope>NUCLEOTIDE SEQUENCE</scope>
</reference>
<keyword evidence="3" id="KW-0378">Hydrolase</keyword>
<dbReference type="EMBL" id="LAZR01032461">
    <property type="protein sequence ID" value="KKL50818.1"/>
    <property type="molecule type" value="Genomic_DNA"/>
</dbReference>
<protein>
    <recommendedName>
        <fullName evidence="5">Metallo-beta-lactamase domain-containing protein</fullName>
    </recommendedName>
</protein>
<dbReference type="AlphaFoldDB" id="A0A0F9CNC3"/>
<evidence type="ECO:0000256" key="2">
    <source>
        <dbReference type="ARBA" id="ARBA00022723"/>
    </source>
</evidence>
<dbReference type="SUPFAM" id="SSF56281">
    <property type="entry name" value="Metallo-hydrolase/oxidoreductase"/>
    <property type="match status" value="1"/>
</dbReference>